<gene>
    <name evidence="1" type="ORF">DEHRE_06860</name>
</gene>
<protein>
    <submittedName>
        <fullName evidence="1">Uncharacterized protein</fullName>
    </submittedName>
</protein>
<dbReference type="EMBL" id="CP007033">
    <property type="protein sequence ID" value="AHF11332.1"/>
    <property type="molecule type" value="Genomic_DNA"/>
</dbReference>
<reference evidence="1 2" key="1">
    <citation type="journal article" date="2013" name="Stand. Genomic Sci.">
        <title>Complete genome sequence of Dehalobacter restrictus PER-K23(T.).</title>
        <authorList>
            <person name="Kruse T."/>
            <person name="Maillard J."/>
            <person name="Goodwin L."/>
            <person name="Woyke T."/>
            <person name="Teshima H."/>
            <person name="Bruce D."/>
            <person name="Detter C."/>
            <person name="Tapia R."/>
            <person name="Han C."/>
            <person name="Huntemann M."/>
            <person name="Wei C.L."/>
            <person name="Han J."/>
            <person name="Chen A."/>
            <person name="Kyrpides N."/>
            <person name="Szeto E."/>
            <person name="Markowitz V."/>
            <person name="Ivanova N."/>
            <person name="Pagani I."/>
            <person name="Pati A."/>
            <person name="Pitluck S."/>
            <person name="Nolan M."/>
            <person name="Holliger C."/>
            <person name="Smidt H."/>
        </authorList>
    </citation>
    <scope>NUCLEOTIDE SEQUENCE [LARGE SCALE GENOMIC DNA]</scope>
    <source>
        <strain evidence="2">DSM 9455</strain>
    </source>
</reference>
<name>A0ABM5P945_DEHRP</name>
<sequence>MSNMLFTNHISLAAAANDPRYFSMARGNYANPRTVSYPYSRTGQTGQPRAVLPAAFLPGTVLPAANLPGTLLPGPVLRSPVPPSSILSGSYQNGYLMPAARQVTVSANNLNKILIAILLLVSLDLVFVRPGRSLPSMASRH</sequence>
<organism evidence="1 2">
    <name type="scientific">Dehalobacter restrictus (strain DSM 9455 / PER-K23)</name>
    <dbReference type="NCBI Taxonomy" id="871738"/>
    <lineage>
        <taxon>Bacteria</taxon>
        <taxon>Bacillati</taxon>
        <taxon>Bacillota</taxon>
        <taxon>Clostridia</taxon>
        <taxon>Eubacteriales</taxon>
        <taxon>Desulfitobacteriaceae</taxon>
        <taxon>Dehalobacter</taxon>
    </lineage>
</organism>
<dbReference type="RefSeq" id="WP_025205514.1">
    <property type="nucleotide sequence ID" value="NZ_CP007033.1"/>
</dbReference>
<evidence type="ECO:0000313" key="1">
    <source>
        <dbReference type="EMBL" id="AHF11332.1"/>
    </source>
</evidence>
<proteinExistence type="predicted"/>
<keyword evidence="2" id="KW-1185">Reference proteome</keyword>
<accession>A0ABM5P945</accession>
<dbReference type="Proteomes" id="UP000018934">
    <property type="component" value="Chromosome"/>
</dbReference>
<evidence type="ECO:0000313" key="2">
    <source>
        <dbReference type="Proteomes" id="UP000018934"/>
    </source>
</evidence>